<dbReference type="Pfam" id="PF17825">
    <property type="entry name" value="DUF5587"/>
    <property type="match status" value="1"/>
</dbReference>
<reference evidence="1" key="1">
    <citation type="submission" date="2025-08" db="UniProtKB">
        <authorList>
            <consortium name="Ensembl"/>
        </authorList>
    </citation>
    <scope>IDENTIFICATION</scope>
</reference>
<dbReference type="InterPro" id="IPR039991">
    <property type="entry name" value="SHOC1"/>
</dbReference>
<dbReference type="Proteomes" id="UP000233020">
    <property type="component" value="Unplaced"/>
</dbReference>
<evidence type="ECO:0008006" key="3">
    <source>
        <dbReference type="Google" id="ProtNLM"/>
    </source>
</evidence>
<evidence type="ECO:0000313" key="1">
    <source>
        <dbReference type="Ensembl" id="ENSANAP00000014197.1"/>
    </source>
</evidence>
<dbReference type="GeneTree" id="ENSGT00940000168470"/>
<name>A0A2K5CZS4_AOTNA</name>
<dbReference type="Ensembl" id="ENSANAT00000032028.1">
    <property type="protein sequence ID" value="ENSANAP00000014197.1"/>
    <property type="gene ID" value="ENSANAG00000025003.1"/>
</dbReference>
<proteinExistence type="predicted"/>
<accession>A0A2K5CZS4</accession>
<organism evidence="1 2">
    <name type="scientific">Aotus nancymaae</name>
    <name type="common">Ma's night monkey</name>
    <dbReference type="NCBI Taxonomy" id="37293"/>
    <lineage>
        <taxon>Eukaryota</taxon>
        <taxon>Metazoa</taxon>
        <taxon>Chordata</taxon>
        <taxon>Craniata</taxon>
        <taxon>Vertebrata</taxon>
        <taxon>Euteleostomi</taxon>
        <taxon>Mammalia</taxon>
        <taxon>Eutheria</taxon>
        <taxon>Euarchontoglires</taxon>
        <taxon>Primates</taxon>
        <taxon>Haplorrhini</taxon>
        <taxon>Platyrrhini</taxon>
        <taxon>Aotidae</taxon>
        <taxon>Aotus</taxon>
    </lineage>
</organism>
<dbReference type="GO" id="GO:0003697">
    <property type="term" value="F:single-stranded DNA binding"/>
    <property type="evidence" value="ECO:0007669"/>
    <property type="project" value="TreeGrafter"/>
</dbReference>
<keyword evidence="2" id="KW-1185">Reference proteome</keyword>
<evidence type="ECO:0000313" key="2">
    <source>
        <dbReference type="Proteomes" id="UP000233020"/>
    </source>
</evidence>
<dbReference type="PANTHER" id="PTHR35668:SF1">
    <property type="entry name" value="PROTEIN SHORTAGE IN CHIASMATA 1 ORTHOLOG"/>
    <property type="match status" value="1"/>
</dbReference>
<dbReference type="GO" id="GO:0016887">
    <property type="term" value="F:ATP hydrolysis activity"/>
    <property type="evidence" value="ECO:0007669"/>
    <property type="project" value="InterPro"/>
</dbReference>
<sequence length="359" mass="41579">MFSAFKYHAIDYLYENVVRKKFCRDALLLQIPSCLYQDESYHIAVTDNKFRRPWTRVSAVSVPGMTDTSVLDQWKASLFVDDFLEKKTITRMVTQINCEFDEVVPSSNPDSQIEVEEASLYTHMDYNEVFTPVSCSEKCSALRKQNKDLFIDDEEILFVNNRNHLPTLHTLLSRLKLFFVKDPLLDFKGQIFTAANFFRGCFSLQEDLEVFGKEDFCMDKENFCQEKLEDTIHSIKPSRFLIEYDFLIPPSHKQEIDIPSLSELKESLNLVPEIITYVDEIEKLFKRDLTNKHGIEDIGDIKFSSTEILTIQSQSEPEKCSKPGELEMPLTPLDLSWQHYSVNSLCAELQTFPLSPVGK</sequence>
<dbReference type="STRING" id="37293.ENSANAP00000014197"/>
<reference evidence="1" key="2">
    <citation type="submission" date="2025-09" db="UniProtKB">
        <authorList>
            <consortium name="Ensembl"/>
        </authorList>
    </citation>
    <scope>IDENTIFICATION</scope>
</reference>
<protein>
    <recommendedName>
        <fullName evidence="3">Shortage in chiasmata 1</fullName>
    </recommendedName>
</protein>
<dbReference type="AlphaFoldDB" id="A0A2K5CZS4"/>
<dbReference type="GO" id="GO:0000712">
    <property type="term" value="P:resolution of meiotic recombination intermediates"/>
    <property type="evidence" value="ECO:0007669"/>
    <property type="project" value="InterPro"/>
</dbReference>
<dbReference type="GO" id="GO:0000794">
    <property type="term" value="C:condensed nuclear chromosome"/>
    <property type="evidence" value="ECO:0007669"/>
    <property type="project" value="InterPro"/>
</dbReference>
<dbReference type="OMA" id="HTHEDYS"/>
<dbReference type="PANTHER" id="PTHR35668">
    <property type="entry name" value="PROTEIN SHORTAGE IN CHIASMATA 1 ORTHOLOG"/>
    <property type="match status" value="1"/>
</dbReference>